<evidence type="ECO:0000313" key="8">
    <source>
        <dbReference type="Proteomes" id="UP000253046"/>
    </source>
</evidence>
<organism evidence="7 8">
    <name type="scientific">Brenneria salicis ATCC 15712 = DSM 30166</name>
    <dbReference type="NCBI Taxonomy" id="714314"/>
    <lineage>
        <taxon>Bacteria</taxon>
        <taxon>Pseudomonadati</taxon>
        <taxon>Pseudomonadota</taxon>
        <taxon>Gammaproteobacteria</taxon>
        <taxon>Enterobacterales</taxon>
        <taxon>Pectobacteriaceae</taxon>
        <taxon>Brenneria</taxon>
    </lineage>
</organism>
<accession>A0A366HVM1</accession>
<dbReference type="AlphaFoldDB" id="A0A366HVM1"/>
<evidence type="ECO:0000256" key="1">
    <source>
        <dbReference type="ARBA" id="ARBA00022741"/>
    </source>
</evidence>
<protein>
    <submittedName>
        <fullName evidence="7">AAA domain-containing protein</fullName>
    </submittedName>
</protein>
<evidence type="ECO:0000256" key="5">
    <source>
        <dbReference type="SAM" id="Coils"/>
    </source>
</evidence>
<feature type="coiled-coil region" evidence="5">
    <location>
        <begin position="333"/>
        <end position="374"/>
    </location>
</feature>
<dbReference type="EMBL" id="QNRY01000082">
    <property type="protein sequence ID" value="RBP56986.1"/>
    <property type="molecule type" value="Genomic_DNA"/>
</dbReference>
<dbReference type="Proteomes" id="UP000253046">
    <property type="component" value="Unassembled WGS sequence"/>
</dbReference>
<dbReference type="InterPro" id="IPR027417">
    <property type="entry name" value="P-loop_NTPase"/>
</dbReference>
<feature type="domain" description="DNA2/NAM7 helicase-like C-terminal" evidence="6">
    <location>
        <begin position="726"/>
        <end position="844"/>
    </location>
</feature>
<dbReference type="InterPro" id="IPR041679">
    <property type="entry name" value="DNA2/NAM7-like_C"/>
</dbReference>
<proteinExistence type="predicted"/>
<keyword evidence="4" id="KW-0067">ATP-binding</keyword>
<dbReference type="PANTHER" id="PTHR43788:SF8">
    <property type="entry name" value="DNA-BINDING PROTEIN SMUBP-2"/>
    <property type="match status" value="1"/>
</dbReference>
<evidence type="ECO:0000256" key="2">
    <source>
        <dbReference type="ARBA" id="ARBA00022801"/>
    </source>
</evidence>
<keyword evidence="2" id="KW-0378">Hydrolase</keyword>
<dbReference type="Pfam" id="PF13087">
    <property type="entry name" value="AAA_12"/>
    <property type="match status" value="1"/>
</dbReference>
<dbReference type="GO" id="GO:0043139">
    <property type="term" value="F:5'-3' DNA helicase activity"/>
    <property type="evidence" value="ECO:0007669"/>
    <property type="project" value="TreeGrafter"/>
</dbReference>
<keyword evidence="5" id="KW-0175">Coiled coil</keyword>
<dbReference type="SUPFAM" id="SSF52540">
    <property type="entry name" value="P-loop containing nucleoside triphosphate hydrolases"/>
    <property type="match status" value="1"/>
</dbReference>
<name>A0A366HVM1_9GAMM</name>
<dbReference type="PANTHER" id="PTHR43788">
    <property type="entry name" value="DNA2/NAM7 HELICASE FAMILY MEMBER"/>
    <property type="match status" value="1"/>
</dbReference>
<reference evidence="7 8" key="1">
    <citation type="submission" date="2018-06" db="EMBL/GenBank/DDBJ databases">
        <title>Genomic Encyclopedia of Type Strains, Phase IV (KMG-IV): sequencing the most valuable type-strain genomes for metagenomic binning, comparative biology and taxonomic classification.</title>
        <authorList>
            <person name="Goeker M."/>
        </authorList>
    </citation>
    <scope>NUCLEOTIDE SEQUENCE [LARGE SCALE GENOMIC DNA]</scope>
    <source>
        <strain evidence="7 8">DSM 30166</strain>
    </source>
</reference>
<dbReference type="InterPro" id="IPR050534">
    <property type="entry name" value="Coronavir_polyprotein_1ab"/>
</dbReference>
<gene>
    <name evidence="7" type="ORF">DES54_1823</name>
</gene>
<sequence length="864" mass="97849">MSDSDKELALPILNSFFFEDIEHAIAALKREDRCKALRTYLSRSVPSTANLYSQDGLSAIIDKLHPTNMPHGRWPSEPEHAMSLMQQFAINTAIDELTDGGVLSVNGPPGSGKTTLLRDLVAHNIVERAKALSCFKKVDDTLDSDGFIVQSLTGFEMVVASSNNSAVENISKELPQKKSLAKEFRSLNYLAPTANQIAAEYRPKREHKKDKNGEGKERDYHLFKPLEDDKRCWGVISAALGKKANRTKFAQRLLIDEHFLRKTPAEAFRPDNEDFLSLWRWKHHHSPLSFVAAKENFLQCLKQTETLQQRLITFAALLGKRPDGSLDALLLTLAKIEKRHAAHLATLKLAEAQRDAVEKQIQHVEQQQKIVESRAPGWITRLIRRKQVADYENALHIIKLELLRLTGEQAEFAQDVAEQLKCCNDIEHKKRGIEQDIADITQQQKNDQDSLQTLQEQFPDIALPDINLPIDDAALQRTAFWQNTQINRQRSALFIAAMELHQAWLYEAMGITRFRRIVCGFYHFLAQPHTEMTPLRWWQTLFMIVPVLSTTFASVGRMFKGVKSEELGWLMIDEAGQAPPQQAVGGIWRAKRVLVVGDPLQIEPVFTTSPPLVERLCQDVLLEHAKDWNPGLLSVQQVADRVNSWGCELKMMSLPVWIGIPLWVHRRCIEPMFSLSNAMAYNGRMIHGLDADKICSQSVNNVIDNHWLVSAGGIGEKQYRDSHGDDLLNLLDRLLAENVALDSIYAITPFKAVKAALLQLVEQRDIKAWRQYAPLIKRKDIDDWQKKCIGTVHTFQGKENDIVIFVLGCDENNDGGAKWAASKPNLLNVALTRAKKHIFVIGNSAVWHGLPWFRDLAKVLPTQL</sequence>
<evidence type="ECO:0000259" key="6">
    <source>
        <dbReference type="Pfam" id="PF13087"/>
    </source>
</evidence>
<keyword evidence="3" id="KW-0347">Helicase</keyword>
<dbReference type="GO" id="GO:0005524">
    <property type="term" value="F:ATP binding"/>
    <property type="evidence" value="ECO:0007669"/>
    <property type="project" value="UniProtKB-KW"/>
</dbReference>
<evidence type="ECO:0000256" key="4">
    <source>
        <dbReference type="ARBA" id="ARBA00022840"/>
    </source>
</evidence>
<comment type="caution">
    <text evidence="7">The sequence shown here is derived from an EMBL/GenBank/DDBJ whole genome shotgun (WGS) entry which is preliminary data.</text>
</comment>
<evidence type="ECO:0000256" key="3">
    <source>
        <dbReference type="ARBA" id="ARBA00022806"/>
    </source>
</evidence>
<feature type="coiled-coil region" evidence="5">
    <location>
        <begin position="423"/>
        <end position="457"/>
    </location>
</feature>
<dbReference type="Gene3D" id="3.40.50.300">
    <property type="entry name" value="P-loop containing nucleotide triphosphate hydrolases"/>
    <property type="match status" value="2"/>
</dbReference>
<evidence type="ECO:0000313" key="7">
    <source>
        <dbReference type="EMBL" id="RBP56986.1"/>
    </source>
</evidence>
<keyword evidence="1" id="KW-0547">Nucleotide-binding</keyword>
<dbReference type="GO" id="GO:0016787">
    <property type="term" value="F:hydrolase activity"/>
    <property type="evidence" value="ECO:0007669"/>
    <property type="project" value="UniProtKB-KW"/>
</dbReference>
<keyword evidence="8" id="KW-1185">Reference proteome</keyword>